<sequence>MHIVDGVLGAPVVIGASMLAVAGVARGLSALDTESIPRAGLLTAVFFIASLIHVPVGPSSAHLMLTGLMGLLLGWAAFPAILVGLLLQAAFFGFGGLTVIGVNSLNLALPAVVIGLLAHRLLMRLDASPRSATVLVAGFLVGALSFGVSAVAVAGALALSGSEFLVAAKLILIVQIPVMLVEGAITAATLRLLLTVRPELLPVVVHARLLPAERTTV</sequence>
<dbReference type="Gene3D" id="1.10.1760.20">
    <property type="match status" value="1"/>
</dbReference>
<dbReference type="EMBL" id="FNNZ01000001">
    <property type="protein sequence ID" value="SDW12017.1"/>
    <property type="molecule type" value="Genomic_DNA"/>
</dbReference>
<evidence type="ECO:0000256" key="6">
    <source>
        <dbReference type="ARBA" id="ARBA00023136"/>
    </source>
</evidence>
<dbReference type="GO" id="GO:0000041">
    <property type="term" value="P:transition metal ion transport"/>
    <property type="evidence" value="ECO:0007669"/>
    <property type="project" value="InterPro"/>
</dbReference>
<reference evidence="9" key="1">
    <citation type="submission" date="2016-10" db="EMBL/GenBank/DDBJ databases">
        <authorList>
            <person name="Varghese N."/>
            <person name="Submissions S."/>
        </authorList>
    </citation>
    <scope>NUCLEOTIDE SEQUENCE [LARGE SCALE GENOMIC DNA]</scope>
    <source>
        <strain evidence="9">DSM 217</strain>
    </source>
</reference>
<keyword evidence="9" id="KW-1185">Reference proteome</keyword>
<feature type="transmembrane region" description="Helical" evidence="7">
    <location>
        <begin position="7"/>
        <end position="29"/>
    </location>
</feature>
<name>A0A1H2QXY0_THIRO</name>
<dbReference type="STRING" id="1058.SAMN05421783_101465"/>
<feature type="transmembrane region" description="Helical" evidence="7">
    <location>
        <begin position="68"/>
        <end position="94"/>
    </location>
</feature>
<dbReference type="PANTHER" id="PTHR34229:SF1">
    <property type="entry name" value="METAL TRANSPORT PROTEIN HI_1621-RELATED"/>
    <property type="match status" value="1"/>
</dbReference>
<dbReference type="RefSeq" id="WP_093027672.1">
    <property type="nucleotide sequence ID" value="NZ_FNNZ01000001.1"/>
</dbReference>
<accession>A0A1H2QXY0</accession>
<evidence type="ECO:0000256" key="5">
    <source>
        <dbReference type="ARBA" id="ARBA00022989"/>
    </source>
</evidence>
<dbReference type="NCBIfam" id="NF004905">
    <property type="entry name" value="PRK06265.1-5"/>
    <property type="match status" value="1"/>
</dbReference>
<dbReference type="OrthoDB" id="9792317at2"/>
<evidence type="ECO:0000313" key="9">
    <source>
        <dbReference type="Proteomes" id="UP000198816"/>
    </source>
</evidence>
<organism evidence="8 9">
    <name type="scientific">Thiocapsa roseopersicina</name>
    <dbReference type="NCBI Taxonomy" id="1058"/>
    <lineage>
        <taxon>Bacteria</taxon>
        <taxon>Pseudomonadati</taxon>
        <taxon>Pseudomonadota</taxon>
        <taxon>Gammaproteobacteria</taxon>
        <taxon>Chromatiales</taxon>
        <taxon>Chromatiaceae</taxon>
        <taxon>Thiocapsa</taxon>
    </lineage>
</organism>
<dbReference type="GO" id="GO:0005886">
    <property type="term" value="C:plasma membrane"/>
    <property type="evidence" value="ECO:0007669"/>
    <property type="project" value="UniProtKB-SubCell"/>
</dbReference>
<dbReference type="InterPro" id="IPR002751">
    <property type="entry name" value="CbiM/NikMN"/>
</dbReference>
<protein>
    <submittedName>
        <fullName evidence="8">Cobalt/nickel transport system permease protein</fullName>
    </submittedName>
</protein>
<evidence type="ECO:0000256" key="7">
    <source>
        <dbReference type="SAM" id="Phobius"/>
    </source>
</evidence>
<dbReference type="Pfam" id="PF01891">
    <property type="entry name" value="CbiM"/>
    <property type="match status" value="1"/>
</dbReference>
<keyword evidence="6 7" id="KW-0472">Membrane</keyword>
<keyword evidence="3" id="KW-1003">Cell membrane</keyword>
<comment type="subcellular location">
    <subcellularLocation>
        <location evidence="1">Cell membrane</location>
        <topology evidence="1">Multi-pass membrane protein</topology>
    </subcellularLocation>
</comment>
<dbReference type="PANTHER" id="PTHR34229">
    <property type="entry name" value="METAL TRANSPORT PROTEIN HI_1621-RELATED"/>
    <property type="match status" value="1"/>
</dbReference>
<feature type="transmembrane region" description="Helical" evidence="7">
    <location>
        <begin position="35"/>
        <end position="56"/>
    </location>
</feature>
<proteinExistence type="predicted"/>
<feature type="transmembrane region" description="Helical" evidence="7">
    <location>
        <begin position="170"/>
        <end position="194"/>
    </location>
</feature>
<gene>
    <name evidence="8" type="ORF">SAMN05421783_101465</name>
</gene>
<dbReference type="AlphaFoldDB" id="A0A1H2QXY0"/>
<keyword evidence="4 7" id="KW-0812">Transmembrane</keyword>
<feature type="transmembrane region" description="Helical" evidence="7">
    <location>
        <begin position="134"/>
        <end position="158"/>
    </location>
</feature>
<evidence type="ECO:0000256" key="4">
    <source>
        <dbReference type="ARBA" id="ARBA00022692"/>
    </source>
</evidence>
<keyword evidence="5 7" id="KW-1133">Transmembrane helix</keyword>
<feature type="transmembrane region" description="Helical" evidence="7">
    <location>
        <begin position="100"/>
        <end position="122"/>
    </location>
</feature>
<keyword evidence="2" id="KW-0813">Transport</keyword>
<dbReference type="Proteomes" id="UP000198816">
    <property type="component" value="Unassembled WGS sequence"/>
</dbReference>
<evidence type="ECO:0000313" key="8">
    <source>
        <dbReference type="EMBL" id="SDW12017.1"/>
    </source>
</evidence>
<evidence type="ECO:0000256" key="2">
    <source>
        <dbReference type="ARBA" id="ARBA00022448"/>
    </source>
</evidence>
<evidence type="ECO:0000256" key="1">
    <source>
        <dbReference type="ARBA" id="ARBA00004651"/>
    </source>
</evidence>
<evidence type="ECO:0000256" key="3">
    <source>
        <dbReference type="ARBA" id="ARBA00022475"/>
    </source>
</evidence>